<sequence>MHHIMVVSLATFHLIVAYRIISSVSVKKNELCPLLMKSGLNFLCFSPTHTTRARLHLECLDKELGPLLDNLFSQFQNYKMHIYLHYNFKYHNLEGWLTASSNLGKGQPLWSFNFDSVLLVIWICSGLFTLVIITLATS</sequence>
<organism evidence="1 2">
    <name type="scientific">Populus trichocarpa</name>
    <name type="common">Western balsam poplar</name>
    <name type="synonym">Populus balsamifera subsp. trichocarpa</name>
    <dbReference type="NCBI Taxonomy" id="3694"/>
    <lineage>
        <taxon>Eukaryota</taxon>
        <taxon>Viridiplantae</taxon>
        <taxon>Streptophyta</taxon>
        <taxon>Embryophyta</taxon>
        <taxon>Tracheophyta</taxon>
        <taxon>Spermatophyta</taxon>
        <taxon>Magnoliopsida</taxon>
        <taxon>eudicotyledons</taxon>
        <taxon>Gunneridae</taxon>
        <taxon>Pentapetalae</taxon>
        <taxon>rosids</taxon>
        <taxon>fabids</taxon>
        <taxon>Malpighiales</taxon>
        <taxon>Salicaceae</taxon>
        <taxon>Saliceae</taxon>
        <taxon>Populus</taxon>
    </lineage>
</organism>
<keyword evidence="2" id="KW-1185">Reference proteome</keyword>
<gene>
    <name evidence="1" type="ORF">POPTR_017G109401v4</name>
</gene>
<evidence type="ECO:0000313" key="1">
    <source>
        <dbReference type="EMBL" id="KAI9379538.1"/>
    </source>
</evidence>
<dbReference type="Proteomes" id="UP000006729">
    <property type="component" value="Chromosome 17"/>
</dbReference>
<proteinExistence type="predicted"/>
<accession>A0ACC0RR12</accession>
<reference evidence="1 2" key="1">
    <citation type="journal article" date="2006" name="Science">
        <title>The genome of black cottonwood, Populus trichocarpa (Torr. &amp; Gray).</title>
        <authorList>
            <person name="Tuskan G.A."/>
            <person name="Difazio S."/>
            <person name="Jansson S."/>
            <person name="Bohlmann J."/>
            <person name="Grigoriev I."/>
            <person name="Hellsten U."/>
            <person name="Putnam N."/>
            <person name="Ralph S."/>
            <person name="Rombauts S."/>
            <person name="Salamov A."/>
            <person name="Schein J."/>
            <person name="Sterck L."/>
            <person name="Aerts A."/>
            <person name="Bhalerao R.R."/>
            <person name="Bhalerao R.P."/>
            <person name="Blaudez D."/>
            <person name="Boerjan W."/>
            <person name="Brun A."/>
            <person name="Brunner A."/>
            <person name="Busov V."/>
            <person name="Campbell M."/>
            <person name="Carlson J."/>
            <person name="Chalot M."/>
            <person name="Chapman J."/>
            <person name="Chen G.L."/>
            <person name="Cooper D."/>
            <person name="Coutinho P.M."/>
            <person name="Couturier J."/>
            <person name="Covert S."/>
            <person name="Cronk Q."/>
            <person name="Cunningham R."/>
            <person name="Davis J."/>
            <person name="Degroeve S."/>
            <person name="Dejardin A."/>
            <person name="Depamphilis C."/>
            <person name="Detter J."/>
            <person name="Dirks B."/>
            <person name="Dubchak I."/>
            <person name="Duplessis S."/>
            <person name="Ehlting J."/>
            <person name="Ellis B."/>
            <person name="Gendler K."/>
            <person name="Goodstein D."/>
            <person name="Gribskov M."/>
            <person name="Grimwood J."/>
            <person name="Groover A."/>
            <person name="Gunter L."/>
            <person name="Hamberger B."/>
            <person name="Heinze B."/>
            <person name="Helariutta Y."/>
            <person name="Henrissat B."/>
            <person name="Holligan D."/>
            <person name="Holt R."/>
            <person name="Huang W."/>
            <person name="Islam-Faridi N."/>
            <person name="Jones S."/>
            <person name="Jones-Rhoades M."/>
            <person name="Jorgensen R."/>
            <person name="Joshi C."/>
            <person name="Kangasjarvi J."/>
            <person name="Karlsson J."/>
            <person name="Kelleher C."/>
            <person name="Kirkpatrick R."/>
            <person name="Kirst M."/>
            <person name="Kohler A."/>
            <person name="Kalluri U."/>
            <person name="Larimer F."/>
            <person name="Leebens-Mack J."/>
            <person name="Leple J.C."/>
            <person name="Locascio P."/>
            <person name="Lou Y."/>
            <person name="Lucas S."/>
            <person name="Martin F."/>
            <person name="Montanini B."/>
            <person name="Napoli C."/>
            <person name="Nelson D.R."/>
            <person name="Nelson C."/>
            <person name="Nieminen K."/>
            <person name="Nilsson O."/>
            <person name="Pereda V."/>
            <person name="Peter G."/>
            <person name="Philippe R."/>
            <person name="Pilate G."/>
            <person name="Poliakov A."/>
            <person name="Razumovskaya J."/>
            <person name="Richardson P."/>
            <person name="Rinaldi C."/>
            <person name="Ritland K."/>
            <person name="Rouze P."/>
            <person name="Ryaboy D."/>
            <person name="Schmutz J."/>
            <person name="Schrader J."/>
            <person name="Segerman B."/>
            <person name="Shin H."/>
            <person name="Siddiqui A."/>
            <person name="Sterky F."/>
            <person name="Terry A."/>
            <person name="Tsai C.J."/>
            <person name="Uberbacher E."/>
            <person name="Unneberg P."/>
            <person name="Vahala J."/>
            <person name="Wall K."/>
            <person name="Wessler S."/>
            <person name="Yang G."/>
            <person name="Yin T."/>
            <person name="Douglas C."/>
            <person name="Marra M."/>
            <person name="Sandberg G."/>
            <person name="Van de Peer Y."/>
            <person name="Rokhsar D."/>
        </authorList>
    </citation>
    <scope>NUCLEOTIDE SEQUENCE [LARGE SCALE GENOMIC DNA]</scope>
    <source>
        <strain evidence="2">cv. Nisqually</strain>
    </source>
</reference>
<protein>
    <submittedName>
        <fullName evidence="1">Uncharacterized protein</fullName>
    </submittedName>
</protein>
<dbReference type="EMBL" id="CM009306">
    <property type="protein sequence ID" value="KAI9379538.1"/>
    <property type="molecule type" value="Genomic_DNA"/>
</dbReference>
<name>A0ACC0RR12_POPTR</name>
<comment type="caution">
    <text evidence="1">The sequence shown here is derived from an EMBL/GenBank/DDBJ whole genome shotgun (WGS) entry which is preliminary data.</text>
</comment>
<evidence type="ECO:0000313" key="2">
    <source>
        <dbReference type="Proteomes" id="UP000006729"/>
    </source>
</evidence>